<gene>
    <name evidence="2" type="ORF">NPX13_g455</name>
</gene>
<accession>A0A9W8TS17</accession>
<dbReference type="AlphaFoldDB" id="A0A9W8TS17"/>
<dbReference type="Proteomes" id="UP001148614">
    <property type="component" value="Unassembled WGS sequence"/>
</dbReference>
<feature type="domain" description="Methyltransferase type 11" evidence="1">
    <location>
        <begin position="49"/>
        <end position="127"/>
    </location>
</feature>
<name>A0A9W8TS17_9PEZI</name>
<organism evidence="2 3">
    <name type="scientific">Xylaria arbuscula</name>
    <dbReference type="NCBI Taxonomy" id="114810"/>
    <lineage>
        <taxon>Eukaryota</taxon>
        <taxon>Fungi</taxon>
        <taxon>Dikarya</taxon>
        <taxon>Ascomycota</taxon>
        <taxon>Pezizomycotina</taxon>
        <taxon>Sordariomycetes</taxon>
        <taxon>Xylariomycetidae</taxon>
        <taxon>Xylariales</taxon>
        <taxon>Xylariaceae</taxon>
        <taxon>Xylaria</taxon>
    </lineage>
</organism>
<dbReference type="InterPro" id="IPR013216">
    <property type="entry name" value="Methyltransf_11"/>
</dbReference>
<comment type="caution">
    <text evidence="2">The sequence shown here is derived from an EMBL/GenBank/DDBJ whole genome shotgun (WGS) entry which is preliminary data.</text>
</comment>
<dbReference type="GO" id="GO:0008757">
    <property type="term" value="F:S-adenosylmethionine-dependent methyltransferase activity"/>
    <property type="evidence" value="ECO:0007669"/>
    <property type="project" value="InterPro"/>
</dbReference>
<keyword evidence="3" id="KW-1185">Reference proteome</keyword>
<sequence>MAKVQEELGKMFKTFSSNFDDEQLDKFIEDSERIMRRPAELLLKQAGLDAATSTRFALNLVNTLKRRAEKEKWINVETAVLDAQDSGLPASSFSHVTINFAMHVIPDPGAVLQEAMRVLQPGGTLAFTVWHRDNLGWVPDMASCFEALPFEAPMLSPVPMAPNGKTEFIDPDLVPEQLRRCGFEDVEVQTAEHIVRMESAADYLRNFAMMRDWMMRAYWSEDSMEKAKGMGPVMDTGSGDVPEAEQMMLPVATG</sequence>
<dbReference type="Pfam" id="PF08241">
    <property type="entry name" value="Methyltransf_11"/>
    <property type="match status" value="1"/>
</dbReference>
<protein>
    <recommendedName>
        <fullName evidence="1">Methyltransferase type 11 domain-containing protein</fullName>
    </recommendedName>
</protein>
<evidence type="ECO:0000259" key="1">
    <source>
        <dbReference type="Pfam" id="PF08241"/>
    </source>
</evidence>
<proteinExistence type="predicted"/>
<dbReference type="Gene3D" id="3.40.50.150">
    <property type="entry name" value="Vaccinia Virus protein VP39"/>
    <property type="match status" value="1"/>
</dbReference>
<dbReference type="VEuPathDB" id="FungiDB:F4678DRAFT_435485"/>
<evidence type="ECO:0000313" key="3">
    <source>
        <dbReference type="Proteomes" id="UP001148614"/>
    </source>
</evidence>
<dbReference type="EMBL" id="JANPWZ010000029">
    <property type="protein sequence ID" value="KAJ3580119.1"/>
    <property type="molecule type" value="Genomic_DNA"/>
</dbReference>
<reference evidence="2" key="1">
    <citation type="submission" date="2022-07" db="EMBL/GenBank/DDBJ databases">
        <title>Genome Sequence of Xylaria arbuscula.</title>
        <authorList>
            <person name="Buettner E."/>
        </authorList>
    </citation>
    <scope>NUCLEOTIDE SEQUENCE</scope>
    <source>
        <strain evidence="2">VT107</strain>
    </source>
</reference>
<dbReference type="SUPFAM" id="SSF53335">
    <property type="entry name" value="S-adenosyl-L-methionine-dependent methyltransferases"/>
    <property type="match status" value="1"/>
</dbReference>
<dbReference type="InterPro" id="IPR029063">
    <property type="entry name" value="SAM-dependent_MTases_sf"/>
</dbReference>
<evidence type="ECO:0000313" key="2">
    <source>
        <dbReference type="EMBL" id="KAJ3580119.1"/>
    </source>
</evidence>